<gene>
    <name evidence="1" type="ORF">M9H77_07852</name>
</gene>
<sequence>MANFGVVPTLMAAPLFYLNPNENPTLILVQPPLTSLLNHHSWCHAVRVALQSMNKLCFIDEVFDVEIAHKGDTFFAAWDQANTMMNFRKGNFGGHKKTFLCTFCNQTGHVIDRCHQKHGYPPNFKFKTEPESVDLVCGNTPMAGGSSIHKSDENVSSGDGQPLIGLPMLSLVLAVML</sequence>
<organism evidence="1 2">
    <name type="scientific">Catharanthus roseus</name>
    <name type="common">Madagascar periwinkle</name>
    <name type="synonym">Vinca rosea</name>
    <dbReference type="NCBI Taxonomy" id="4058"/>
    <lineage>
        <taxon>Eukaryota</taxon>
        <taxon>Viridiplantae</taxon>
        <taxon>Streptophyta</taxon>
        <taxon>Embryophyta</taxon>
        <taxon>Tracheophyta</taxon>
        <taxon>Spermatophyta</taxon>
        <taxon>Magnoliopsida</taxon>
        <taxon>eudicotyledons</taxon>
        <taxon>Gunneridae</taxon>
        <taxon>Pentapetalae</taxon>
        <taxon>asterids</taxon>
        <taxon>lamiids</taxon>
        <taxon>Gentianales</taxon>
        <taxon>Apocynaceae</taxon>
        <taxon>Rauvolfioideae</taxon>
        <taxon>Vinceae</taxon>
        <taxon>Catharanthinae</taxon>
        <taxon>Catharanthus</taxon>
    </lineage>
</organism>
<dbReference type="Proteomes" id="UP001060085">
    <property type="component" value="Linkage Group LG02"/>
</dbReference>
<proteinExistence type="predicted"/>
<accession>A0ACC0BWC6</accession>
<reference evidence="2" key="1">
    <citation type="journal article" date="2023" name="Nat. Plants">
        <title>Single-cell RNA sequencing provides a high-resolution roadmap for understanding the multicellular compartmentation of specialized metabolism.</title>
        <authorList>
            <person name="Sun S."/>
            <person name="Shen X."/>
            <person name="Li Y."/>
            <person name="Li Y."/>
            <person name="Wang S."/>
            <person name="Li R."/>
            <person name="Zhang H."/>
            <person name="Shen G."/>
            <person name="Guo B."/>
            <person name="Wei J."/>
            <person name="Xu J."/>
            <person name="St-Pierre B."/>
            <person name="Chen S."/>
            <person name="Sun C."/>
        </authorList>
    </citation>
    <scope>NUCLEOTIDE SEQUENCE [LARGE SCALE GENOMIC DNA]</scope>
</reference>
<comment type="caution">
    <text evidence="1">The sequence shown here is derived from an EMBL/GenBank/DDBJ whole genome shotgun (WGS) entry which is preliminary data.</text>
</comment>
<name>A0ACC0BWC6_CATRO</name>
<protein>
    <submittedName>
        <fullName evidence="1">Uncharacterized protein</fullName>
    </submittedName>
</protein>
<keyword evidence="2" id="KW-1185">Reference proteome</keyword>
<evidence type="ECO:0000313" key="2">
    <source>
        <dbReference type="Proteomes" id="UP001060085"/>
    </source>
</evidence>
<dbReference type="EMBL" id="CM044702">
    <property type="protein sequence ID" value="KAI5676902.1"/>
    <property type="molecule type" value="Genomic_DNA"/>
</dbReference>
<evidence type="ECO:0000313" key="1">
    <source>
        <dbReference type="EMBL" id="KAI5676902.1"/>
    </source>
</evidence>